<evidence type="ECO:0000313" key="3">
    <source>
        <dbReference type="Proteomes" id="UP000791440"/>
    </source>
</evidence>
<name>A0A921ZWB0_MANSE</name>
<reference evidence="2" key="2">
    <citation type="submission" date="2020-12" db="EMBL/GenBank/DDBJ databases">
        <authorList>
            <person name="Kanost M."/>
        </authorList>
    </citation>
    <scope>NUCLEOTIDE SEQUENCE</scope>
</reference>
<keyword evidence="1" id="KW-0732">Signal</keyword>
<gene>
    <name evidence="2" type="ORF">O3G_MSEX014268</name>
</gene>
<evidence type="ECO:0000256" key="1">
    <source>
        <dbReference type="SAM" id="SignalP"/>
    </source>
</evidence>
<sequence length="161" mass="18046">MILILLILVYQYSLRIAAIDIGQVERGDFICKAYGYHLVEAKFGKETYLLCLKRTAIGSFPLTSQNSALLLEPDSEDHKSIESYLEDLALAYGFPIDDPAAGSAEGYIGEDHQFYGVLHLGNRTLHADPYGKDDLTKIFGAFENDNMAVPRLRRDDTQVIR</sequence>
<feature type="chain" id="PRO_5036987892" evidence="1">
    <location>
        <begin position="19"/>
        <end position="161"/>
    </location>
</feature>
<dbReference type="EMBL" id="JH669089">
    <property type="protein sequence ID" value="KAG6464087.1"/>
    <property type="molecule type" value="Genomic_DNA"/>
</dbReference>
<comment type="caution">
    <text evidence="2">The sequence shown here is derived from an EMBL/GenBank/DDBJ whole genome shotgun (WGS) entry which is preliminary data.</text>
</comment>
<dbReference type="OrthoDB" id="2131567at2759"/>
<feature type="signal peptide" evidence="1">
    <location>
        <begin position="1"/>
        <end position="18"/>
    </location>
</feature>
<protein>
    <submittedName>
        <fullName evidence="2">Uncharacterized protein</fullName>
    </submittedName>
</protein>
<keyword evidence="3" id="KW-1185">Reference proteome</keyword>
<evidence type="ECO:0000313" key="2">
    <source>
        <dbReference type="EMBL" id="KAG6464087.1"/>
    </source>
</evidence>
<organism evidence="2 3">
    <name type="scientific">Manduca sexta</name>
    <name type="common">Tobacco hawkmoth</name>
    <name type="synonym">Tobacco hornworm</name>
    <dbReference type="NCBI Taxonomy" id="7130"/>
    <lineage>
        <taxon>Eukaryota</taxon>
        <taxon>Metazoa</taxon>
        <taxon>Ecdysozoa</taxon>
        <taxon>Arthropoda</taxon>
        <taxon>Hexapoda</taxon>
        <taxon>Insecta</taxon>
        <taxon>Pterygota</taxon>
        <taxon>Neoptera</taxon>
        <taxon>Endopterygota</taxon>
        <taxon>Lepidoptera</taxon>
        <taxon>Glossata</taxon>
        <taxon>Ditrysia</taxon>
        <taxon>Bombycoidea</taxon>
        <taxon>Sphingidae</taxon>
        <taxon>Sphinginae</taxon>
        <taxon>Sphingini</taxon>
        <taxon>Manduca</taxon>
    </lineage>
</organism>
<proteinExistence type="predicted"/>
<dbReference type="Proteomes" id="UP000791440">
    <property type="component" value="Unassembled WGS sequence"/>
</dbReference>
<reference evidence="2" key="1">
    <citation type="journal article" date="2016" name="Insect Biochem. Mol. Biol.">
        <title>Multifaceted biological insights from a draft genome sequence of the tobacco hornworm moth, Manduca sexta.</title>
        <authorList>
            <person name="Kanost M.R."/>
            <person name="Arrese E.L."/>
            <person name="Cao X."/>
            <person name="Chen Y.R."/>
            <person name="Chellapilla S."/>
            <person name="Goldsmith M.R."/>
            <person name="Grosse-Wilde E."/>
            <person name="Heckel D.G."/>
            <person name="Herndon N."/>
            <person name="Jiang H."/>
            <person name="Papanicolaou A."/>
            <person name="Qu J."/>
            <person name="Soulages J.L."/>
            <person name="Vogel H."/>
            <person name="Walters J."/>
            <person name="Waterhouse R.M."/>
            <person name="Ahn S.J."/>
            <person name="Almeida F.C."/>
            <person name="An C."/>
            <person name="Aqrawi P."/>
            <person name="Bretschneider A."/>
            <person name="Bryant W.B."/>
            <person name="Bucks S."/>
            <person name="Chao H."/>
            <person name="Chevignon G."/>
            <person name="Christen J.M."/>
            <person name="Clarke D.F."/>
            <person name="Dittmer N.T."/>
            <person name="Ferguson L.C.F."/>
            <person name="Garavelou S."/>
            <person name="Gordon K.H.J."/>
            <person name="Gunaratna R.T."/>
            <person name="Han Y."/>
            <person name="Hauser F."/>
            <person name="He Y."/>
            <person name="Heidel-Fischer H."/>
            <person name="Hirsh A."/>
            <person name="Hu Y."/>
            <person name="Jiang H."/>
            <person name="Kalra D."/>
            <person name="Klinner C."/>
            <person name="Konig C."/>
            <person name="Kovar C."/>
            <person name="Kroll A.R."/>
            <person name="Kuwar S.S."/>
            <person name="Lee S.L."/>
            <person name="Lehman R."/>
            <person name="Li K."/>
            <person name="Li Z."/>
            <person name="Liang H."/>
            <person name="Lovelace S."/>
            <person name="Lu Z."/>
            <person name="Mansfield J.H."/>
            <person name="McCulloch K.J."/>
            <person name="Mathew T."/>
            <person name="Morton B."/>
            <person name="Muzny D.M."/>
            <person name="Neunemann D."/>
            <person name="Ongeri F."/>
            <person name="Pauchet Y."/>
            <person name="Pu L.L."/>
            <person name="Pyrousis I."/>
            <person name="Rao X.J."/>
            <person name="Redding A."/>
            <person name="Roesel C."/>
            <person name="Sanchez-Gracia A."/>
            <person name="Schaack S."/>
            <person name="Shukla A."/>
            <person name="Tetreau G."/>
            <person name="Wang Y."/>
            <person name="Xiong G.H."/>
            <person name="Traut W."/>
            <person name="Walsh T.K."/>
            <person name="Worley K.C."/>
            <person name="Wu D."/>
            <person name="Wu W."/>
            <person name="Wu Y.Q."/>
            <person name="Zhang X."/>
            <person name="Zou Z."/>
            <person name="Zucker H."/>
            <person name="Briscoe A.D."/>
            <person name="Burmester T."/>
            <person name="Clem R.J."/>
            <person name="Feyereisen R."/>
            <person name="Grimmelikhuijzen C.J.P."/>
            <person name="Hamodrakas S.J."/>
            <person name="Hansson B.S."/>
            <person name="Huguet E."/>
            <person name="Jermiin L.S."/>
            <person name="Lan Q."/>
            <person name="Lehman H.K."/>
            <person name="Lorenzen M."/>
            <person name="Merzendorfer H."/>
            <person name="Michalopoulos I."/>
            <person name="Morton D.B."/>
            <person name="Muthukrishnan S."/>
            <person name="Oakeshott J.G."/>
            <person name="Palmer W."/>
            <person name="Park Y."/>
            <person name="Passarelli A.L."/>
            <person name="Rozas J."/>
            <person name="Schwartz L.M."/>
            <person name="Smith W."/>
            <person name="Southgate A."/>
            <person name="Vilcinskas A."/>
            <person name="Vogt R."/>
            <person name="Wang P."/>
            <person name="Werren J."/>
            <person name="Yu X.Q."/>
            <person name="Zhou J.J."/>
            <person name="Brown S.J."/>
            <person name="Scherer S.E."/>
            <person name="Richards S."/>
            <person name="Blissard G.W."/>
        </authorList>
    </citation>
    <scope>NUCLEOTIDE SEQUENCE</scope>
</reference>
<accession>A0A921ZWB0</accession>
<dbReference type="AlphaFoldDB" id="A0A921ZWB0"/>